<keyword evidence="3" id="KW-0808">Transferase</keyword>
<dbReference type="InterPro" id="IPR015421">
    <property type="entry name" value="PyrdxlP-dep_Trfase_major"/>
</dbReference>
<dbReference type="SUPFAM" id="SSF53383">
    <property type="entry name" value="PLP-dependent transferases"/>
    <property type="match status" value="1"/>
</dbReference>
<keyword evidence="3 4" id="KW-0032">Aminotransferase</keyword>
<dbReference type="PANTHER" id="PTHR11986">
    <property type="entry name" value="AMINOTRANSFERASE CLASS III"/>
    <property type="match status" value="1"/>
</dbReference>
<sequence>MVEPIQGEAGVRAAKDGGYLRKVAEVCQRYDVLLIVGEVQTGLGRTGKWLCSYYENVRNDILILDKTVSCSYYPILTVLCDDSIMLNIKPDQQSSTFEGNPLACRITMVLVTVVDEENLASNAFKME</sequence>
<comment type="catalytic activity">
    <reaction evidence="3">
        <text>a 2-oxocarboxylate + L-ornithine = L-glutamate 5-semialdehyde + an L-alpha-amino acid</text>
        <dbReference type="Rhea" id="RHEA:13877"/>
        <dbReference type="ChEBI" id="CHEBI:35179"/>
        <dbReference type="ChEBI" id="CHEBI:46911"/>
        <dbReference type="ChEBI" id="CHEBI:58066"/>
        <dbReference type="ChEBI" id="CHEBI:59869"/>
        <dbReference type="EC" id="2.6.1.13"/>
    </reaction>
</comment>
<dbReference type="GO" id="GO:0008483">
    <property type="term" value="F:transaminase activity"/>
    <property type="evidence" value="ECO:0007669"/>
    <property type="project" value="UniProtKB-KW"/>
</dbReference>
<dbReference type="InterPro" id="IPR015424">
    <property type="entry name" value="PyrdxlP-dep_Trfase"/>
</dbReference>
<evidence type="ECO:0000313" key="5">
    <source>
        <dbReference type="Proteomes" id="UP001558632"/>
    </source>
</evidence>
<comment type="cofactor">
    <cofactor evidence="1 3">
        <name>pyridoxal 5'-phosphate</name>
        <dbReference type="ChEBI" id="CHEBI:597326"/>
    </cofactor>
</comment>
<evidence type="ECO:0000256" key="2">
    <source>
        <dbReference type="ARBA" id="ARBA00008954"/>
    </source>
</evidence>
<evidence type="ECO:0000256" key="3">
    <source>
        <dbReference type="RuleBase" id="RU365036"/>
    </source>
</evidence>
<dbReference type="Gene3D" id="3.40.640.10">
    <property type="entry name" value="Type I PLP-dependent aspartate aminotransferase-like (Major domain)"/>
    <property type="match status" value="1"/>
</dbReference>
<evidence type="ECO:0000313" key="4">
    <source>
        <dbReference type="EMBL" id="KAL1241647.1"/>
    </source>
</evidence>
<reference evidence="4 5" key="1">
    <citation type="submission" date="2024-07" db="EMBL/GenBank/DDBJ databases">
        <title>Enhanced genomic and transcriptomic resources for Trichinella pseudospiralis and T. spiralis underpin the discovery of pronounced molecular differences between stages and species.</title>
        <authorList>
            <person name="Pasi K.K."/>
            <person name="La Rosa G."/>
            <person name="Gomez-Morales M.A."/>
            <person name="Tosini F."/>
            <person name="Sumanam S."/>
            <person name="Young N.D."/>
            <person name="Chang B.C."/>
            <person name="Robin G.B."/>
        </authorList>
    </citation>
    <scope>NUCLEOTIDE SEQUENCE [LARGE SCALE GENOMIC DNA]</scope>
    <source>
        <strain evidence="4">ISS534</strain>
    </source>
</reference>
<comment type="similarity">
    <text evidence="2 3">Belongs to the class-III pyridoxal-phosphate-dependent aminotransferase family.</text>
</comment>
<dbReference type="PANTHER" id="PTHR11986:SF18">
    <property type="entry name" value="ORNITHINE AMINOTRANSFERASE, MITOCHONDRIAL"/>
    <property type="match status" value="1"/>
</dbReference>
<dbReference type="InterPro" id="IPR050103">
    <property type="entry name" value="Class-III_PLP-dep_AT"/>
</dbReference>
<dbReference type="InterPro" id="IPR005814">
    <property type="entry name" value="Aminotrans_3"/>
</dbReference>
<dbReference type="Proteomes" id="UP001558632">
    <property type="component" value="Unassembled WGS sequence"/>
</dbReference>
<protein>
    <recommendedName>
        <fullName evidence="3">Ornithine aminotransferase</fullName>
        <ecNumber evidence="3">2.6.1.13</ecNumber>
    </recommendedName>
</protein>
<proteinExistence type="inferred from homology"/>
<gene>
    <name evidence="4" type="ORF">TSPI_04846</name>
</gene>
<comment type="pathway">
    <text evidence="3">Amino-acid biosynthesis; L-proline biosynthesis; L-glutamate 5-semialdehyde from L-ornithine: step 1/1.</text>
</comment>
<keyword evidence="3" id="KW-0663">Pyridoxal phosphate</keyword>
<accession>A0ABR3KQE3</accession>
<evidence type="ECO:0000256" key="1">
    <source>
        <dbReference type="ARBA" id="ARBA00001933"/>
    </source>
</evidence>
<dbReference type="EMBL" id="JBEUSY010000250">
    <property type="protein sequence ID" value="KAL1241647.1"/>
    <property type="molecule type" value="Genomic_DNA"/>
</dbReference>
<dbReference type="EC" id="2.6.1.13" evidence="3"/>
<dbReference type="Pfam" id="PF00202">
    <property type="entry name" value="Aminotran_3"/>
    <property type="match status" value="1"/>
</dbReference>
<organism evidence="4 5">
    <name type="scientific">Trichinella spiralis</name>
    <name type="common">Trichina worm</name>
    <dbReference type="NCBI Taxonomy" id="6334"/>
    <lineage>
        <taxon>Eukaryota</taxon>
        <taxon>Metazoa</taxon>
        <taxon>Ecdysozoa</taxon>
        <taxon>Nematoda</taxon>
        <taxon>Enoplea</taxon>
        <taxon>Dorylaimia</taxon>
        <taxon>Trichinellida</taxon>
        <taxon>Trichinellidae</taxon>
        <taxon>Trichinella</taxon>
    </lineage>
</organism>
<name>A0ABR3KQE3_TRISP</name>
<comment type="caution">
    <text evidence="4">The sequence shown here is derived from an EMBL/GenBank/DDBJ whole genome shotgun (WGS) entry which is preliminary data.</text>
</comment>
<keyword evidence="5" id="KW-1185">Reference proteome</keyword>